<keyword evidence="2" id="KW-1185">Reference proteome</keyword>
<accession>A0A9Q1H3E7</accession>
<protein>
    <submittedName>
        <fullName evidence="1">Uncharacterized protein</fullName>
    </submittedName>
</protein>
<evidence type="ECO:0000313" key="1">
    <source>
        <dbReference type="EMBL" id="KAJ8033867.1"/>
    </source>
</evidence>
<comment type="caution">
    <text evidence="1">The sequence shown here is derived from an EMBL/GenBank/DDBJ whole genome shotgun (WGS) entry which is preliminary data.</text>
</comment>
<sequence>MKDRETKMLILAVLVGYFAIGTTVSAEQLCHLVSFIHDGRMVWALKSDNILECTQIAIGGHSSLELLPEKLILFESPGILLTAGVNVQAILNNNRMYTFFNYKSGRHHSLSIENGPFECTQENVSPVTAVDSTTNLSVEGELYKLSLPLIKEYEFFI</sequence>
<organism evidence="1 2">
    <name type="scientific">Holothuria leucospilota</name>
    <name type="common">Black long sea cucumber</name>
    <name type="synonym">Mertensiothuria leucospilota</name>
    <dbReference type="NCBI Taxonomy" id="206669"/>
    <lineage>
        <taxon>Eukaryota</taxon>
        <taxon>Metazoa</taxon>
        <taxon>Echinodermata</taxon>
        <taxon>Eleutherozoa</taxon>
        <taxon>Echinozoa</taxon>
        <taxon>Holothuroidea</taxon>
        <taxon>Aspidochirotacea</taxon>
        <taxon>Aspidochirotida</taxon>
        <taxon>Holothuriidae</taxon>
        <taxon>Holothuria</taxon>
    </lineage>
</organism>
<proteinExistence type="predicted"/>
<reference evidence="1" key="1">
    <citation type="submission" date="2021-10" db="EMBL/GenBank/DDBJ databases">
        <title>Tropical sea cucumber genome reveals ecological adaptation and Cuvierian tubules defense mechanism.</title>
        <authorList>
            <person name="Chen T."/>
        </authorList>
    </citation>
    <scope>NUCLEOTIDE SEQUENCE</scope>
    <source>
        <strain evidence="1">Nanhai2018</strain>
        <tissue evidence="1">Muscle</tissue>
    </source>
</reference>
<dbReference type="Proteomes" id="UP001152320">
    <property type="component" value="Chromosome 11"/>
</dbReference>
<dbReference type="EMBL" id="JAIZAY010000011">
    <property type="protein sequence ID" value="KAJ8033867.1"/>
    <property type="molecule type" value="Genomic_DNA"/>
</dbReference>
<dbReference type="AlphaFoldDB" id="A0A9Q1H3E7"/>
<name>A0A9Q1H3E7_HOLLE</name>
<evidence type="ECO:0000313" key="2">
    <source>
        <dbReference type="Proteomes" id="UP001152320"/>
    </source>
</evidence>
<gene>
    <name evidence="1" type="ORF">HOLleu_24236</name>
</gene>